<keyword evidence="2" id="KW-1185">Reference proteome</keyword>
<protein>
    <submittedName>
        <fullName evidence="1">Uncharacterized protein</fullName>
    </submittedName>
</protein>
<dbReference type="AlphaFoldDB" id="A0A2A6BGT5"/>
<evidence type="ECO:0000313" key="2">
    <source>
        <dbReference type="Proteomes" id="UP000005239"/>
    </source>
</evidence>
<evidence type="ECO:0000313" key="1">
    <source>
        <dbReference type="EnsemblMetazoa" id="PPA26279.1"/>
    </source>
</evidence>
<reference evidence="2" key="1">
    <citation type="journal article" date="2008" name="Nat. Genet.">
        <title>The Pristionchus pacificus genome provides a unique perspective on nematode lifestyle and parasitism.</title>
        <authorList>
            <person name="Dieterich C."/>
            <person name="Clifton S.W."/>
            <person name="Schuster L.N."/>
            <person name="Chinwalla A."/>
            <person name="Delehaunty K."/>
            <person name="Dinkelacker I."/>
            <person name="Fulton L."/>
            <person name="Fulton R."/>
            <person name="Godfrey J."/>
            <person name="Minx P."/>
            <person name="Mitreva M."/>
            <person name="Roeseler W."/>
            <person name="Tian H."/>
            <person name="Witte H."/>
            <person name="Yang S.P."/>
            <person name="Wilson R.K."/>
            <person name="Sommer R.J."/>
        </authorList>
    </citation>
    <scope>NUCLEOTIDE SEQUENCE [LARGE SCALE GENOMIC DNA]</scope>
    <source>
        <strain evidence="2">PS312</strain>
    </source>
</reference>
<gene>
    <name evidence="1" type="primary">WBGene00115833</name>
</gene>
<proteinExistence type="predicted"/>
<dbReference type="EnsemblMetazoa" id="PPA26279.1">
    <property type="protein sequence ID" value="PPA26279.1"/>
    <property type="gene ID" value="WBGene00115833"/>
</dbReference>
<accession>A0A8R1UIA7</accession>
<organism evidence="1 2">
    <name type="scientific">Pristionchus pacificus</name>
    <name type="common">Parasitic nematode worm</name>
    <dbReference type="NCBI Taxonomy" id="54126"/>
    <lineage>
        <taxon>Eukaryota</taxon>
        <taxon>Metazoa</taxon>
        <taxon>Ecdysozoa</taxon>
        <taxon>Nematoda</taxon>
        <taxon>Chromadorea</taxon>
        <taxon>Rhabditida</taxon>
        <taxon>Rhabditina</taxon>
        <taxon>Diplogasteromorpha</taxon>
        <taxon>Diplogasteroidea</taxon>
        <taxon>Neodiplogasteridae</taxon>
        <taxon>Pristionchus</taxon>
    </lineage>
</organism>
<accession>A0A2A6BGT5</accession>
<name>A0A2A6BGT5_PRIPA</name>
<reference evidence="1" key="2">
    <citation type="submission" date="2022-06" db="UniProtKB">
        <authorList>
            <consortium name="EnsemblMetazoa"/>
        </authorList>
    </citation>
    <scope>IDENTIFICATION</scope>
    <source>
        <strain evidence="1">PS312</strain>
    </source>
</reference>
<sequence length="192" mass="21733">MATHPPTNPLLRGAPIVQSTRALKLLPDITAKAIAILFLMCNNIMYIIGMFIYDSNEFYIARSFFMISLSINVFALYGIWTRWALAILPCLVVYSVTLLIDILLSFLLIVVTMGVNYERVTNYIHEKTEIDYDLARLMSRVVGYCAMCNAIISIAYLVVLVASLDRVRREYGREKKILKQVVPSAPPAYDVV</sequence>
<dbReference type="Proteomes" id="UP000005239">
    <property type="component" value="Unassembled WGS sequence"/>
</dbReference>